<proteinExistence type="inferred from homology"/>
<keyword evidence="15" id="KW-1185">Reference proteome</keyword>
<feature type="domain" description="7,8-dihydro-6-hydroxymethylpterin-pyrophosphokinase" evidence="13">
    <location>
        <begin position="96"/>
        <end position="107"/>
    </location>
</feature>
<evidence type="ECO:0000256" key="8">
    <source>
        <dbReference type="ARBA" id="ARBA00022840"/>
    </source>
</evidence>
<dbReference type="EMBL" id="AP017655">
    <property type="protein sequence ID" value="BAV63621.1"/>
    <property type="molecule type" value="Genomic_DNA"/>
</dbReference>
<comment type="function">
    <text evidence="10">Catalyzes the transfer of pyrophosphate from adenosine triphosphate (ATP) to 6-hydroxymethyl-7,8-dihydropterin, an enzymatic step in folate biosynthesis pathway.</text>
</comment>
<dbReference type="NCBIfam" id="TIGR01498">
    <property type="entry name" value="folK"/>
    <property type="match status" value="1"/>
</dbReference>
<dbReference type="CDD" id="cd00483">
    <property type="entry name" value="HPPK"/>
    <property type="match status" value="1"/>
</dbReference>
<dbReference type="OrthoDB" id="9808041at2"/>
<organism evidence="14 15">
    <name type="scientific">Sphingobium cloacae</name>
    <dbReference type="NCBI Taxonomy" id="120107"/>
    <lineage>
        <taxon>Bacteria</taxon>
        <taxon>Pseudomonadati</taxon>
        <taxon>Pseudomonadota</taxon>
        <taxon>Alphaproteobacteria</taxon>
        <taxon>Sphingomonadales</taxon>
        <taxon>Sphingomonadaceae</taxon>
        <taxon>Sphingobium</taxon>
    </lineage>
</organism>
<gene>
    <name evidence="14" type="ORF">SCLO_1005810</name>
</gene>
<evidence type="ECO:0000313" key="15">
    <source>
        <dbReference type="Proteomes" id="UP000218272"/>
    </source>
</evidence>
<dbReference type="InterPro" id="IPR035907">
    <property type="entry name" value="Hppk_sf"/>
</dbReference>
<evidence type="ECO:0000256" key="9">
    <source>
        <dbReference type="ARBA" id="ARBA00022909"/>
    </source>
</evidence>
<dbReference type="Gene3D" id="3.30.70.560">
    <property type="entry name" value="7,8-Dihydro-6-hydroxymethylpterin-pyrophosphokinase HPPK"/>
    <property type="match status" value="1"/>
</dbReference>
<evidence type="ECO:0000256" key="11">
    <source>
        <dbReference type="ARBA" id="ARBA00029766"/>
    </source>
</evidence>
<comment type="pathway">
    <text evidence="1">Cofactor biosynthesis; tetrahydrofolate biosynthesis; 2-amino-4-hydroxy-6-hydroxymethyl-7,8-dihydropteridine diphosphate from 7,8-dihydroneopterin triphosphate: step 4/4.</text>
</comment>
<accession>A0A1E1EZH8</accession>
<dbReference type="GO" id="GO:0046654">
    <property type="term" value="P:tetrahydrofolate biosynthetic process"/>
    <property type="evidence" value="ECO:0007669"/>
    <property type="project" value="UniProtKB-UniPathway"/>
</dbReference>
<name>A0A1E1EZH8_9SPHN</name>
<dbReference type="Pfam" id="PF01288">
    <property type="entry name" value="HPPK"/>
    <property type="match status" value="1"/>
</dbReference>
<evidence type="ECO:0000256" key="2">
    <source>
        <dbReference type="ARBA" id="ARBA00005810"/>
    </source>
</evidence>
<evidence type="ECO:0000256" key="3">
    <source>
        <dbReference type="ARBA" id="ARBA00013253"/>
    </source>
</evidence>
<dbReference type="GO" id="GO:0046656">
    <property type="term" value="P:folic acid biosynthetic process"/>
    <property type="evidence" value="ECO:0007669"/>
    <property type="project" value="UniProtKB-KW"/>
</dbReference>
<evidence type="ECO:0000313" key="14">
    <source>
        <dbReference type="EMBL" id="BAV63621.1"/>
    </source>
</evidence>
<dbReference type="EC" id="2.7.6.3" evidence="3"/>
<dbReference type="RefSeq" id="WP_066515760.1">
    <property type="nucleotide sequence ID" value="NZ_AP017655.1"/>
</dbReference>
<evidence type="ECO:0000256" key="5">
    <source>
        <dbReference type="ARBA" id="ARBA00022679"/>
    </source>
</evidence>
<dbReference type="PANTHER" id="PTHR43071:SF1">
    <property type="entry name" value="2-AMINO-4-HYDROXY-6-HYDROXYMETHYLDIHYDROPTERIDINE PYROPHOSPHOKINASE"/>
    <property type="match status" value="1"/>
</dbReference>
<evidence type="ECO:0000256" key="7">
    <source>
        <dbReference type="ARBA" id="ARBA00022777"/>
    </source>
</evidence>
<dbReference type="Proteomes" id="UP000218272">
    <property type="component" value="Chromosome SCLO_1"/>
</dbReference>
<keyword evidence="5" id="KW-0808">Transferase</keyword>
<dbReference type="KEGG" id="sclo:SCLO_1005810"/>
<evidence type="ECO:0000256" key="10">
    <source>
        <dbReference type="ARBA" id="ARBA00029409"/>
    </source>
</evidence>
<reference evidence="14 15" key="1">
    <citation type="submission" date="2016-10" db="EMBL/GenBank/DDBJ databases">
        <title>Complete Genome Sequence of the Nonylphenol-Degrading Bacterium Sphingobium cloacae JCM 10874T.</title>
        <authorList>
            <person name="Ootsuka M."/>
            <person name="Nishizawa T."/>
            <person name="Ohta H."/>
        </authorList>
    </citation>
    <scope>NUCLEOTIDE SEQUENCE [LARGE SCALE GENOMIC DNA]</scope>
    <source>
        <strain evidence="14 15">JCM 10874</strain>
    </source>
</reference>
<dbReference type="GO" id="GO:0005524">
    <property type="term" value="F:ATP binding"/>
    <property type="evidence" value="ECO:0007669"/>
    <property type="project" value="UniProtKB-KW"/>
</dbReference>
<evidence type="ECO:0000256" key="4">
    <source>
        <dbReference type="ARBA" id="ARBA00016218"/>
    </source>
</evidence>
<keyword evidence="7 14" id="KW-0418">Kinase</keyword>
<dbReference type="GO" id="GO:0016301">
    <property type="term" value="F:kinase activity"/>
    <property type="evidence" value="ECO:0007669"/>
    <property type="project" value="UniProtKB-KW"/>
</dbReference>
<keyword evidence="6" id="KW-0547">Nucleotide-binding</keyword>
<evidence type="ECO:0000259" key="13">
    <source>
        <dbReference type="PROSITE" id="PS00794"/>
    </source>
</evidence>
<protein>
    <recommendedName>
        <fullName evidence="4">2-amino-4-hydroxy-6-hydroxymethyldihydropteridine pyrophosphokinase</fullName>
        <ecNumber evidence="3">2.7.6.3</ecNumber>
    </recommendedName>
    <alternativeName>
        <fullName evidence="11">6-hydroxymethyl-7,8-dihydropterin pyrophosphokinase</fullName>
    </alternativeName>
    <alternativeName>
        <fullName evidence="12">7,8-dihydro-6-hydroxymethylpterin-pyrophosphokinase</fullName>
    </alternativeName>
</protein>
<dbReference type="AlphaFoldDB" id="A0A1E1EZH8"/>
<comment type="similarity">
    <text evidence="2">Belongs to the HPPK family.</text>
</comment>
<evidence type="ECO:0000256" key="12">
    <source>
        <dbReference type="ARBA" id="ARBA00033413"/>
    </source>
</evidence>
<evidence type="ECO:0000256" key="6">
    <source>
        <dbReference type="ARBA" id="ARBA00022741"/>
    </source>
</evidence>
<keyword evidence="8" id="KW-0067">ATP-binding</keyword>
<dbReference type="GO" id="GO:0003848">
    <property type="term" value="F:2-amino-4-hydroxy-6-hydroxymethyldihydropteridine diphosphokinase activity"/>
    <property type="evidence" value="ECO:0007669"/>
    <property type="project" value="UniProtKB-EC"/>
</dbReference>
<evidence type="ECO:0000256" key="1">
    <source>
        <dbReference type="ARBA" id="ARBA00005051"/>
    </source>
</evidence>
<dbReference type="SUPFAM" id="SSF55083">
    <property type="entry name" value="6-hydroxymethyl-7,8-dihydropterin pyrophosphokinase, HPPK"/>
    <property type="match status" value="1"/>
</dbReference>
<dbReference type="UniPathway" id="UPA00077">
    <property type="reaction ID" value="UER00155"/>
</dbReference>
<dbReference type="PROSITE" id="PS00794">
    <property type="entry name" value="HPPK"/>
    <property type="match status" value="1"/>
</dbReference>
<keyword evidence="9" id="KW-0289">Folate biosynthesis</keyword>
<dbReference type="InterPro" id="IPR000550">
    <property type="entry name" value="Hppk"/>
</dbReference>
<dbReference type="PANTHER" id="PTHR43071">
    <property type="entry name" value="2-AMINO-4-HYDROXY-6-HYDROXYMETHYLDIHYDROPTERIDINE PYROPHOSPHOKINASE"/>
    <property type="match status" value="1"/>
</dbReference>
<sequence>MPGTSHPYAYALSLGSNRALSASLPPARLLREAMERMGELGRVSHASPLFTTPPLGPSRRLFTNAALLLETSLAPEELLRALQELEQAMGRRRFRRWGARTIDIDIILWSGGRWASRSLLIPHPAFRTRDFVLKPLLSVAPQWRDPRSGWTVRHLGRRLMKAKTKDAAKG</sequence>